<dbReference type="EMBL" id="AP009493">
    <property type="protein sequence ID" value="BAG16969.1"/>
    <property type="molecule type" value="Genomic_DNA"/>
</dbReference>
<dbReference type="HOGENOM" id="CLU_057862_2_2_11"/>
<protein>
    <recommendedName>
        <fullName evidence="1">MmyB-like transcription regulator ligand binding domain-containing protein</fullName>
    </recommendedName>
</protein>
<accession>B1VNE6</accession>
<dbReference type="PANTHER" id="PTHR35010">
    <property type="entry name" value="BLL4672 PROTEIN-RELATED"/>
    <property type="match status" value="1"/>
</dbReference>
<reference evidence="3" key="1">
    <citation type="journal article" date="2008" name="J. Bacteriol.">
        <title>Genome sequence of the streptomycin-producing microorganism Streptomyces griseus IFO 13350.</title>
        <authorList>
            <person name="Ohnishi Y."/>
            <person name="Ishikawa J."/>
            <person name="Hara H."/>
            <person name="Suzuki H."/>
            <person name="Ikenoya M."/>
            <person name="Ikeda H."/>
            <person name="Yamashita A."/>
            <person name="Hattori M."/>
            <person name="Horinouchi S."/>
        </authorList>
    </citation>
    <scope>NUCLEOTIDE SEQUENCE [LARGE SCALE GENOMIC DNA]</scope>
    <source>
        <strain evidence="3">JCM 4626 / NBRC 13350</strain>
    </source>
</reference>
<sequence>MRSRRAEWRGRAVPGAGREYQRLMERYRRRRTRKEIGLGPLPSGRGRRGSDRIRQVDVDTALQGGAGTYQKICTGRLRPSPDLYMRLAQLLGFSREDTVLGHLELFRTEPVLPPVPPSPLLGRLIGGQGEIACAITPDGRRVAANSAFAALFPGGGPPANLWRWALFSPDAERVLLDWEQAWAPRLLTEIKVMCRRAQRDGAALRLLSEVEGDARLRAVEETGSGLGGAPLPLRHPALGDGTVHLLTARTAGASILTFIFEPGDQEL</sequence>
<evidence type="ECO:0000259" key="1">
    <source>
        <dbReference type="Pfam" id="PF17765"/>
    </source>
</evidence>
<name>B1VNE6_STRGG</name>
<dbReference type="KEGG" id="sgr:SGR_140"/>
<dbReference type="Pfam" id="PF17765">
    <property type="entry name" value="MLTR_LBD"/>
    <property type="match status" value="1"/>
</dbReference>
<organism evidence="2 3">
    <name type="scientific">Streptomyces griseus subsp. griseus (strain JCM 4626 / CBS 651.72 / NBRC 13350 / KCC S-0626 / ISP 5235)</name>
    <dbReference type="NCBI Taxonomy" id="455632"/>
    <lineage>
        <taxon>Bacteria</taxon>
        <taxon>Bacillati</taxon>
        <taxon>Actinomycetota</taxon>
        <taxon>Actinomycetes</taxon>
        <taxon>Kitasatosporales</taxon>
        <taxon>Streptomycetaceae</taxon>
        <taxon>Streptomyces</taxon>
    </lineage>
</organism>
<evidence type="ECO:0000313" key="3">
    <source>
        <dbReference type="Proteomes" id="UP000001685"/>
    </source>
</evidence>
<dbReference type="AlphaFoldDB" id="B1VNE6"/>
<feature type="domain" description="MmyB-like transcription regulator ligand binding" evidence="1">
    <location>
        <begin position="132"/>
        <end position="266"/>
    </location>
</feature>
<proteinExistence type="predicted"/>
<gene>
    <name evidence="2" type="ordered locus">SGR_140</name>
</gene>
<dbReference type="Pfam" id="PF13560">
    <property type="entry name" value="HTH_31"/>
    <property type="match status" value="1"/>
</dbReference>
<dbReference type="PANTHER" id="PTHR35010:SF2">
    <property type="entry name" value="BLL4672 PROTEIN"/>
    <property type="match status" value="1"/>
</dbReference>
<evidence type="ECO:0000313" key="2">
    <source>
        <dbReference type="EMBL" id="BAG16969.1"/>
    </source>
</evidence>
<dbReference type="InterPro" id="IPR041413">
    <property type="entry name" value="MLTR_LBD"/>
</dbReference>
<dbReference type="Proteomes" id="UP000001685">
    <property type="component" value="Chromosome"/>
</dbReference>
<dbReference type="Gene3D" id="3.30.450.180">
    <property type="match status" value="1"/>
</dbReference>